<reference evidence="1 2" key="1">
    <citation type="submission" date="2017-03" db="EMBL/GenBank/DDBJ databases">
        <title>Whole genome sequences of fourteen strains of Bradyrhizobium canariense and one strain of Bradyrhizobium japonicum isolated from Lupinus (Papilionoideae: Genisteae) species in Algeria.</title>
        <authorList>
            <person name="Crovadore J."/>
            <person name="Chekireb D."/>
            <person name="Brachmann A."/>
            <person name="Chablais R."/>
            <person name="Cochard B."/>
            <person name="Lefort F."/>
        </authorList>
    </citation>
    <scope>NUCLEOTIDE SEQUENCE [LARGE SCALE GENOMIC DNA]</scope>
    <source>
        <strain evidence="1 2">UBMA197</strain>
    </source>
</reference>
<sequence>MPIKPPPGGPVIFFSPDDGVFHNAGGFGETRLNRATYEFVRSQCLFSIEGQKRYAAAVDAGKKPPIQFPSDAIEVKAAWLDFEKPEGGKPPIPVEKRGTYYTAEFQGKKFGLVALHILTKDLTNWFWATFRHKDAPTEDFGGHDLDNYGPPKEVAGTVWDNYRLGGTQTDFSRPTGEPTIVSDHYVEFGFQRSSCITCHATASISREIALSPSGRPFTSLPNGQAKAVCSITPGTGDDLDSCKQLIGKDAFKPGPDTLLVERGVPDPNWFQKDGKPFYLQTDFVWSIPFRGRSEAAAPPSRCNF</sequence>
<proteinExistence type="predicted"/>
<accession>A0A1Y2JZJ2</accession>
<comment type="caution">
    <text evidence="1">The sequence shown here is derived from an EMBL/GenBank/DDBJ whole genome shotgun (WGS) entry which is preliminary data.</text>
</comment>
<organism evidence="1 2">
    <name type="scientific">Bradyrhizobium japonicum</name>
    <dbReference type="NCBI Taxonomy" id="375"/>
    <lineage>
        <taxon>Bacteria</taxon>
        <taxon>Pseudomonadati</taxon>
        <taxon>Pseudomonadota</taxon>
        <taxon>Alphaproteobacteria</taxon>
        <taxon>Hyphomicrobiales</taxon>
        <taxon>Nitrobacteraceae</taxon>
        <taxon>Bradyrhizobium</taxon>
    </lineage>
</organism>
<dbReference type="Proteomes" id="UP000193335">
    <property type="component" value="Unassembled WGS sequence"/>
</dbReference>
<name>A0A1Y2JZJ2_BRAJP</name>
<evidence type="ECO:0000313" key="1">
    <source>
        <dbReference type="EMBL" id="OSJ36541.1"/>
    </source>
</evidence>
<gene>
    <name evidence="1" type="ORF">BSZ19_03690</name>
</gene>
<dbReference type="EMBL" id="NAFL01000189">
    <property type="protein sequence ID" value="OSJ36541.1"/>
    <property type="molecule type" value="Genomic_DNA"/>
</dbReference>
<protein>
    <submittedName>
        <fullName evidence="1">Uncharacterized protein</fullName>
    </submittedName>
</protein>
<evidence type="ECO:0000313" key="2">
    <source>
        <dbReference type="Proteomes" id="UP000193335"/>
    </source>
</evidence>
<dbReference type="AlphaFoldDB" id="A0A1Y2JZJ2"/>